<evidence type="ECO:0000256" key="2">
    <source>
        <dbReference type="ARBA" id="ARBA00022737"/>
    </source>
</evidence>
<name>A0AA88QKG1_9ASTE</name>
<evidence type="ECO:0008006" key="6">
    <source>
        <dbReference type="Google" id="ProtNLM"/>
    </source>
</evidence>
<protein>
    <recommendedName>
        <fullName evidence="6">Chlororespiratory reduction 2</fullName>
    </recommendedName>
</protein>
<dbReference type="Gene3D" id="1.25.40.10">
    <property type="entry name" value="Tetratricopeptide repeat domain"/>
    <property type="match status" value="5"/>
</dbReference>
<dbReference type="SUPFAM" id="SSF48452">
    <property type="entry name" value="TPR-like"/>
    <property type="match status" value="1"/>
</dbReference>
<accession>A0AA88QKG1</accession>
<keyword evidence="2" id="KW-0677">Repeat</keyword>
<dbReference type="Pfam" id="PF01535">
    <property type="entry name" value="PPR"/>
    <property type="match status" value="7"/>
</dbReference>
<dbReference type="FunFam" id="1.25.40.10:FF:000853">
    <property type="entry name" value="Pentatricopeptide repeat-containing protein At2g13600"/>
    <property type="match status" value="1"/>
</dbReference>
<reference evidence="4" key="1">
    <citation type="submission" date="2022-12" db="EMBL/GenBank/DDBJ databases">
        <title>Draft genome assemblies for two species of Escallonia (Escalloniales).</title>
        <authorList>
            <person name="Chanderbali A."/>
            <person name="Dervinis C."/>
            <person name="Anghel I."/>
            <person name="Soltis D."/>
            <person name="Soltis P."/>
            <person name="Zapata F."/>
        </authorList>
    </citation>
    <scope>NUCLEOTIDE SEQUENCE</scope>
    <source>
        <strain evidence="4">UCBG92.1500</strain>
        <tissue evidence="4">Leaf</tissue>
    </source>
</reference>
<feature type="repeat" description="PPR" evidence="3">
    <location>
        <begin position="268"/>
        <end position="302"/>
    </location>
</feature>
<evidence type="ECO:0000313" key="5">
    <source>
        <dbReference type="Proteomes" id="UP001187471"/>
    </source>
</evidence>
<evidence type="ECO:0000256" key="1">
    <source>
        <dbReference type="ARBA" id="ARBA00006643"/>
    </source>
</evidence>
<dbReference type="PANTHER" id="PTHR47926">
    <property type="entry name" value="PENTATRICOPEPTIDE REPEAT-CONTAINING PROTEIN"/>
    <property type="match status" value="1"/>
</dbReference>
<feature type="repeat" description="PPR" evidence="3">
    <location>
        <begin position="401"/>
        <end position="435"/>
    </location>
</feature>
<keyword evidence="5" id="KW-1185">Reference proteome</keyword>
<evidence type="ECO:0000313" key="4">
    <source>
        <dbReference type="EMBL" id="KAK2966246.1"/>
    </source>
</evidence>
<feature type="repeat" description="PPR" evidence="3">
    <location>
        <begin position="339"/>
        <end position="373"/>
    </location>
</feature>
<dbReference type="FunFam" id="1.25.40.10:FF:000073">
    <property type="entry name" value="Pentatricopeptide repeat-containing protein chloroplastic"/>
    <property type="match status" value="1"/>
</dbReference>
<dbReference type="AlphaFoldDB" id="A0AA88QKG1"/>
<dbReference type="NCBIfam" id="TIGR00756">
    <property type="entry name" value="PPR"/>
    <property type="match status" value="7"/>
</dbReference>
<sequence>MKTYKRNSNKGLNGCPMSTLTPHLSTFKVRWGEPKKPIVAPFPSPGRDYGMGKHGLLELKQVTGDLSLPNSSPFARLLDSCLVSKSAPDTRRVHARIIKSQFSTEIFIQNRLIDVYGKCGCLDDARQLFEKMPEKNTFTWNSIITVLTKSGFLEEAEQVFGLMPVPDQCSWNSMVSGFAQHDRFKVSLEYFVKMHEEDFVFNEYSYGSALSACAGIRNVEMGIQIHANLVKSPSSLDVYMGSALVDMYSKCGHVASAQRVFDGMSDRNLVSWNTLISCYEQNGPATVALYVFRGMMDGGLEADEVTLASVVSACASLYAIKEGREIHTRIVKCDKLRDDIVICNALVDMYAKCSKINEARWIFDRMPIRNVVSETSMVSGYAKVVSVKAARLFFIGMMEKNVVSWNALIAGYAQNGDNEEALRLFRLLKRDSVWPTHFTFGNLLSACGNLADLKLGRQAHTHVLKHGFRFQSGPESDIFVGNSLIDMYMKCGSVEDGRQVFRNMAEKDSVSWNATIVGHAQNGHGTEALRMFREMLVSGEKPDHITMIGVLCACSHAGLVDEGRQYFLSISEEHGLETLKDHFTCMVDLLGRAGCLNEAKNLIESMPMQPDAVVWGSLLGACKVHGDIELGKFVAEKLLEIDPTNSGPYVLLSNMYAELGKWRDVTRIRKLMRQRGIIKQPGCSWIEIQSQVHVFMVKDKRHSRKKEIYLLLRTLAKLMKLSGYVPDTGDLEA</sequence>
<dbReference type="FunFam" id="1.25.40.10:FF:001181">
    <property type="entry name" value="PPR containing plant-like protein"/>
    <property type="match status" value="1"/>
</dbReference>
<dbReference type="Pfam" id="PF20431">
    <property type="entry name" value="E_motif"/>
    <property type="match status" value="1"/>
</dbReference>
<dbReference type="FunFam" id="1.25.40.10:FF:000442">
    <property type="entry name" value="Pentatricopeptide repeat-containing protein At3g49710"/>
    <property type="match status" value="1"/>
</dbReference>
<comment type="caution">
    <text evidence="4">The sequence shown here is derived from an EMBL/GenBank/DDBJ whole genome shotgun (WGS) entry which is preliminary data.</text>
</comment>
<dbReference type="PANTHER" id="PTHR47926:SF433">
    <property type="entry name" value="PENTATRICOPEPTIDE REPEAT-CONTAINING PROTEIN"/>
    <property type="match status" value="1"/>
</dbReference>
<dbReference type="PROSITE" id="PS51375">
    <property type="entry name" value="PPR"/>
    <property type="match status" value="7"/>
</dbReference>
<proteinExistence type="inferred from homology"/>
<feature type="repeat" description="PPR" evidence="3">
    <location>
        <begin position="167"/>
        <end position="201"/>
    </location>
</feature>
<dbReference type="Pfam" id="PF13041">
    <property type="entry name" value="PPR_2"/>
    <property type="match status" value="2"/>
</dbReference>
<dbReference type="GO" id="GO:0009451">
    <property type="term" value="P:RNA modification"/>
    <property type="evidence" value="ECO:0007669"/>
    <property type="project" value="InterPro"/>
</dbReference>
<comment type="similarity">
    <text evidence="1">Belongs to the PPR family. PCMP-H subfamily.</text>
</comment>
<feature type="repeat" description="PPR" evidence="3">
    <location>
        <begin position="105"/>
        <end position="139"/>
    </location>
</feature>
<organism evidence="4 5">
    <name type="scientific">Escallonia rubra</name>
    <dbReference type="NCBI Taxonomy" id="112253"/>
    <lineage>
        <taxon>Eukaryota</taxon>
        <taxon>Viridiplantae</taxon>
        <taxon>Streptophyta</taxon>
        <taxon>Embryophyta</taxon>
        <taxon>Tracheophyta</taxon>
        <taxon>Spermatophyta</taxon>
        <taxon>Magnoliopsida</taxon>
        <taxon>eudicotyledons</taxon>
        <taxon>Gunneridae</taxon>
        <taxon>Pentapetalae</taxon>
        <taxon>asterids</taxon>
        <taxon>campanulids</taxon>
        <taxon>Escalloniales</taxon>
        <taxon>Escalloniaceae</taxon>
        <taxon>Escallonia</taxon>
    </lineage>
</organism>
<dbReference type="EMBL" id="JAVXUO010003142">
    <property type="protein sequence ID" value="KAK2966246.1"/>
    <property type="molecule type" value="Genomic_DNA"/>
</dbReference>
<dbReference type="FunFam" id="1.25.40.10:FF:000031">
    <property type="entry name" value="Pentatricopeptide repeat-containing protein mitochondrial"/>
    <property type="match status" value="1"/>
</dbReference>
<evidence type="ECO:0000256" key="3">
    <source>
        <dbReference type="PROSITE-ProRule" id="PRU00708"/>
    </source>
</evidence>
<dbReference type="InterPro" id="IPR046848">
    <property type="entry name" value="E_motif"/>
</dbReference>
<feature type="repeat" description="PPR" evidence="3">
    <location>
        <begin position="477"/>
        <end position="507"/>
    </location>
</feature>
<dbReference type="GO" id="GO:0003723">
    <property type="term" value="F:RNA binding"/>
    <property type="evidence" value="ECO:0007669"/>
    <property type="project" value="InterPro"/>
</dbReference>
<dbReference type="InterPro" id="IPR002885">
    <property type="entry name" value="PPR_rpt"/>
</dbReference>
<dbReference type="InterPro" id="IPR046960">
    <property type="entry name" value="PPR_At4g14850-like_plant"/>
</dbReference>
<dbReference type="Proteomes" id="UP001187471">
    <property type="component" value="Unassembled WGS sequence"/>
</dbReference>
<dbReference type="InterPro" id="IPR011990">
    <property type="entry name" value="TPR-like_helical_dom_sf"/>
</dbReference>
<feature type="repeat" description="PPR" evidence="3">
    <location>
        <begin position="508"/>
        <end position="542"/>
    </location>
</feature>
<gene>
    <name evidence="4" type="ORF">RJ640_008229</name>
</gene>